<keyword evidence="1" id="KW-0808">Transferase</keyword>
<evidence type="ECO:0000313" key="1">
    <source>
        <dbReference type="EMBL" id="ROI14231.1"/>
    </source>
</evidence>
<dbReference type="Proteomes" id="UP000267623">
    <property type="component" value="Unassembled WGS sequence"/>
</dbReference>
<accession>A0A3N0XBS6</accession>
<evidence type="ECO:0000313" key="2">
    <source>
        <dbReference type="Proteomes" id="UP000267623"/>
    </source>
</evidence>
<name>A0A3N0XBS6_9FLAO</name>
<sequence>MLYYSTVSPDLKSVLKIVMDSDILKPFRLVGGTSLSLQLGHRISIDIDLFTDSDYGSLNFEDIETFLKSKFSFIVFSSELTSFGKSYFIGSSENNAVKLDVFYSDPFIDDELLIDNFRLASLKDITAMKIEVIQNGGRKKDFWDLHELLNYFSLEEMLAFHKIRYPFSHDSDLIIKNFTNFQIADEDFEVLCLKGKHWEVIKSDFENLIKKFTNK</sequence>
<dbReference type="InterPro" id="IPR014942">
    <property type="entry name" value="AbiEii"/>
</dbReference>
<dbReference type="GO" id="GO:0016740">
    <property type="term" value="F:transferase activity"/>
    <property type="evidence" value="ECO:0007669"/>
    <property type="project" value="UniProtKB-KW"/>
</dbReference>
<reference evidence="2" key="2">
    <citation type="submission" date="2018-11" db="EMBL/GenBank/DDBJ databases">
        <title>Proposal to divide the Flavobacteriaceae and reorganize its genera based on Amino Acid Identity values calculated from whole genome sequences.</title>
        <authorList>
            <person name="Nicholson A.C."/>
            <person name="Gulvik C.A."/>
            <person name="Whitney A.M."/>
            <person name="Humrighouse B.W."/>
            <person name="Bell M."/>
            <person name="Holmes B."/>
            <person name="Steigerwalt A."/>
            <person name="Villarma A."/>
            <person name="Sheth M."/>
            <person name="Batra D."/>
            <person name="Pryor J."/>
            <person name="Bernardet J.-F."/>
            <person name="Hugo C."/>
            <person name="Kampfer P."/>
            <person name="Newman J."/>
            <person name="Mcquiston J."/>
        </authorList>
    </citation>
    <scope>NUCLEOTIDE SEQUENCE [LARGE SCALE GENOMIC DNA]</scope>
    <source>
        <strain evidence="2">DSM 22165</strain>
    </source>
</reference>
<organism evidence="1 2">
    <name type="scientific">Epilithonimonas hominis</name>
    <dbReference type="NCBI Taxonomy" id="420404"/>
    <lineage>
        <taxon>Bacteria</taxon>
        <taxon>Pseudomonadati</taxon>
        <taxon>Bacteroidota</taxon>
        <taxon>Flavobacteriia</taxon>
        <taxon>Flavobacteriales</taxon>
        <taxon>Weeksellaceae</taxon>
        <taxon>Chryseobacterium group</taxon>
        <taxon>Epilithonimonas</taxon>
    </lineage>
</organism>
<dbReference type="AlphaFoldDB" id="A0A3N0XBS6"/>
<dbReference type="Pfam" id="PF08843">
    <property type="entry name" value="AbiEii"/>
    <property type="match status" value="1"/>
</dbReference>
<reference evidence="2" key="1">
    <citation type="submission" date="2018-11" db="EMBL/GenBank/DDBJ databases">
        <title>Proposal to divide the Flavobacteriaceae and reorganize its genera based on Amino Acid Identity values calculated from whole genome sequences.</title>
        <authorList>
            <person name="Nicholson A.C."/>
            <person name="Gulvik C.A."/>
            <person name="Whitney A.M."/>
            <person name="Humrighouse B.W."/>
            <person name="Bell M."/>
            <person name="Holmes B."/>
            <person name="Steigerwalt A."/>
            <person name="Villarma A."/>
            <person name="Sheth M."/>
            <person name="Batra D."/>
            <person name="Pryor J."/>
            <person name="Bernardet J.-F."/>
            <person name="Hugo C."/>
            <person name="Kampfer P."/>
            <person name="Newman J."/>
            <person name="Mcquiston J.R."/>
        </authorList>
    </citation>
    <scope>NUCLEOTIDE SEQUENCE [LARGE SCALE GENOMIC DNA]</scope>
    <source>
        <strain evidence="2">DSM 22165</strain>
    </source>
</reference>
<comment type="caution">
    <text evidence="1">The sequence shown here is derived from an EMBL/GenBank/DDBJ whole genome shotgun (WGS) entry which is preliminary data.</text>
</comment>
<proteinExistence type="predicted"/>
<gene>
    <name evidence="1" type="ORF">EGH73_04150</name>
</gene>
<protein>
    <submittedName>
        <fullName evidence="1">Nucleotidyl transferase AbiEii/AbiGii toxin family protein</fullName>
    </submittedName>
</protein>
<dbReference type="EMBL" id="RJTU01000029">
    <property type="protein sequence ID" value="ROI14231.1"/>
    <property type="molecule type" value="Genomic_DNA"/>
</dbReference>